<protein>
    <recommendedName>
        <fullName evidence="7">OmpA-like domain-containing protein</fullName>
    </recommendedName>
</protein>
<evidence type="ECO:0000256" key="5">
    <source>
        <dbReference type="PROSITE-ProRule" id="PRU00473"/>
    </source>
</evidence>
<keyword evidence="9" id="KW-1185">Reference proteome</keyword>
<dbReference type="SUPFAM" id="SSF103088">
    <property type="entry name" value="OmpA-like"/>
    <property type="match status" value="1"/>
</dbReference>
<feature type="region of interest" description="Disordered" evidence="6">
    <location>
        <begin position="254"/>
        <end position="288"/>
    </location>
</feature>
<feature type="domain" description="OmpA-like" evidence="7">
    <location>
        <begin position="837"/>
        <end position="929"/>
    </location>
</feature>
<dbReference type="EMBL" id="QGKL01000044">
    <property type="protein sequence ID" value="PWQ92998.1"/>
    <property type="molecule type" value="Genomic_DNA"/>
</dbReference>
<dbReference type="OrthoDB" id="5619324at2"/>
<sequence>MFTPSATLAGNPTPITYTVNDSDGNTSNEATLTVTYADPEVTPSDSAGTSVSGVPATPIANITEGDTINGQPVQLGTDGNATIAPSGVWPEGILPAGITLAPDTGAVSTGATVQPGVYTIEYELCDLLTPANCETATIMITVTGEVTPNDDAGTSVAGIPATPIADITDGDTINGQAVQLGTGGNATIAESGTWPAGIWPAGITLDPATGAVSTDATVQAGTYEMEYELCDLSTPANCQVAMVTIVVEPNELPVAQNDSSAPNQPLGQPVTVETVGNDSDSESKLDPTSVKMIDPSGESVTTLVVAGEGTWVVNPTTGAITFTPEAGFVGDPTDISYTVSDLSGNKSNVATVSIDYEEPAAITGVVWIDTNQDGVIDADEERKAGWTLKIKDADGNVVATTVTDAQGNYSITGLIPAEYTVEFYDAEGTLISTQRTNGVLVAGQSINIPLPLAPVIVANPDLDDNSILLSKSVNKQQISVGDQLYYTIRAENLTEEEIVFDINDNLPKGFKLASTNVKLTHAGADGTFGTDDDTYPTTRVTGTDPVRFKSITLGQSEKAQIGYLVRVGTAAPQGSSVNTAQAFAVGSLTDIASNIATASVETVADTVTGQATLIGKVFHDRDGDGYQDPAYTTGIAVKSDYFGWNGLNLGDLNARVSVLDNPAKHRKVVRMPRSRKNDFKVTTEQGTMITVDRNGHVTESHVGDKAKSLTAQDIRVTTRLIDGVPTPTSVVAMRQPAQVMSVIEITITNYGIQEEGLPGVRLATVKGLVIETDEHGRYNIPDVDGGTRGMGQNFIIKVDSATLPQGARFTTENPRVLRLTGAALERINFGVKLEQRLEQVAQARLNASFFDRGRASIKASNRVALNNIARNIKQYGQGHIIIGMSGQTDLTPQARLVLAKQRAHSIQAYLLERLGHQLMTGVRVEVSSQ</sequence>
<evidence type="ECO:0000259" key="7">
    <source>
        <dbReference type="PROSITE" id="PS51123"/>
    </source>
</evidence>
<evidence type="ECO:0000256" key="6">
    <source>
        <dbReference type="SAM" id="MobiDB-lite"/>
    </source>
</evidence>
<dbReference type="Gene3D" id="2.60.40.2810">
    <property type="match status" value="1"/>
</dbReference>
<feature type="region of interest" description="Disordered" evidence="6">
    <location>
        <begin position="40"/>
        <end position="67"/>
    </location>
</feature>
<dbReference type="GO" id="GO:0005576">
    <property type="term" value="C:extracellular region"/>
    <property type="evidence" value="ECO:0007669"/>
    <property type="project" value="UniProtKB-SubCell"/>
</dbReference>
<accession>A0A317C347</accession>
<dbReference type="InterPro" id="IPR026395">
    <property type="entry name" value="CshA_fibril"/>
</dbReference>
<feature type="region of interest" description="Disordered" evidence="6">
    <location>
        <begin position="1"/>
        <end position="24"/>
    </location>
</feature>
<dbReference type="GO" id="GO:0016020">
    <property type="term" value="C:membrane"/>
    <property type="evidence" value="ECO:0007669"/>
    <property type="project" value="UniProtKB-UniRule"/>
</dbReference>
<dbReference type="RefSeq" id="WP_109827025.1">
    <property type="nucleotide sequence ID" value="NZ_QGKL01000044.1"/>
</dbReference>
<keyword evidence="3" id="KW-0964">Secreted</keyword>
<dbReference type="InterPro" id="IPR036737">
    <property type="entry name" value="OmpA-like_sf"/>
</dbReference>
<dbReference type="SUPFAM" id="SSF117074">
    <property type="entry name" value="Hypothetical protein PA1324"/>
    <property type="match status" value="1"/>
</dbReference>
<dbReference type="InterPro" id="IPR006665">
    <property type="entry name" value="OmpA-like"/>
</dbReference>
<proteinExistence type="inferred from homology"/>
<dbReference type="PANTHER" id="PTHR36108:SF13">
    <property type="entry name" value="COLOSSIN-B-RELATED"/>
    <property type="match status" value="1"/>
</dbReference>
<dbReference type="PROSITE" id="PS51123">
    <property type="entry name" value="OMPA_2"/>
    <property type="match status" value="1"/>
</dbReference>
<dbReference type="Gene3D" id="3.30.1330.60">
    <property type="entry name" value="OmpA-like domain"/>
    <property type="match status" value="1"/>
</dbReference>
<dbReference type="Proteomes" id="UP000245506">
    <property type="component" value="Unassembled WGS sequence"/>
</dbReference>
<comment type="similarity">
    <text evidence="2">Belongs to the serine-aspartate repeat-containing protein (SDr) family.</text>
</comment>
<dbReference type="NCBIfam" id="TIGR04225">
    <property type="entry name" value="CshA_fibril_rpt"/>
    <property type="match status" value="1"/>
</dbReference>
<evidence type="ECO:0000256" key="2">
    <source>
        <dbReference type="ARBA" id="ARBA00007257"/>
    </source>
</evidence>
<dbReference type="Pfam" id="PF17210">
    <property type="entry name" value="SdrD_B"/>
    <property type="match status" value="1"/>
</dbReference>
<reference evidence="8 9" key="1">
    <citation type="submission" date="2018-05" db="EMBL/GenBank/DDBJ databases">
        <title>Leucothrix arctica sp. nov., isolated from Arctic seawater.</title>
        <authorList>
            <person name="Choi A."/>
            <person name="Baek K."/>
        </authorList>
    </citation>
    <scope>NUCLEOTIDE SEQUENCE [LARGE SCALE GENOMIC DNA]</scope>
    <source>
        <strain evidence="8 9">IMCC9719</strain>
    </source>
</reference>
<evidence type="ECO:0000313" key="8">
    <source>
        <dbReference type="EMBL" id="PWQ92998.1"/>
    </source>
</evidence>
<evidence type="ECO:0000256" key="4">
    <source>
        <dbReference type="ARBA" id="ARBA00022729"/>
    </source>
</evidence>
<feature type="compositionally biased region" description="Polar residues" evidence="6">
    <location>
        <begin position="256"/>
        <end position="266"/>
    </location>
</feature>
<gene>
    <name evidence="8" type="ORF">DKT75_21710</name>
</gene>
<dbReference type="InterPro" id="IPR013783">
    <property type="entry name" value="Ig-like_fold"/>
</dbReference>
<dbReference type="InterPro" id="IPR033764">
    <property type="entry name" value="Sdr_B"/>
</dbReference>
<dbReference type="PANTHER" id="PTHR36108">
    <property type="entry name" value="COLOSSIN-B-RELATED"/>
    <property type="match status" value="1"/>
</dbReference>
<evidence type="ECO:0000313" key="9">
    <source>
        <dbReference type="Proteomes" id="UP000245506"/>
    </source>
</evidence>
<evidence type="ECO:0000256" key="1">
    <source>
        <dbReference type="ARBA" id="ARBA00004613"/>
    </source>
</evidence>
<organism evidence="8 9">
    <name type="scientific">Leucothrix arctica</name>
    <dbReference type="NCBI Taxonomy" id="1481894"/>
    <lineage>
        <taxon>Bacteria</taxon>
        <taxon>Pseudomonadati</taxon>
        <taxon>Pseudomonadota</taxon>
        <taxon>Gammaproteobacteria</taxon>
        <taxon>Thiotrichales</taxon>
        <taxon>Thiotrichaceae</taxon>
        <taxon>Leucothrix</taxon>
    </lineage>
</organism>
<evidence type="ECO:0000256" key="3">
    <source>
        <dbReference type="ARBA" id="ARBA00022525"/>
    </source>
</evidence>
<keyword evidence="4" id="KW-0732">Signal</keyword>
<dbReference type="Pfam" id="PF19076">
    <property type="entry name" value="CshA_repeat"/>
    <property type="match status" value="1"/>
</dbReference>
<dbReference type="AlphaFoldDB" id="A0A317C347"/>
<name>A0A317C347_9GAMM</name>
<keyword evidence="5" id="KW-0472">Membrane</keyword>
<comment type="subcellular location">
    <subcellularLocation>
        <location evidence="1">Secreted</location>
    </subcellularLocation>
</comment>
<feature type="compositionally biased region" description="Polar residues" evidence="6">
    <location>
        <begin position="43"/>
        <end position="52"/>
    </location>
</feature>
<dbReference type="Gene3D" id="2.60.40.10">
    <property type="entry name" value="Immunoglobulins"/>
    <property type="match status" value="1"/>
</dbReference>
<comment type="caution">
    <text evidence="8">The sequence shown here is derived from an EMBL/GenBank/DDBJ whole genome shotgun (WGS) entry which is preliminary data.</text>
</comment>